<evidence type="ECO:0000313" key="4">
    <source>
        <dbReference type="Proteomes" id="UP000233837"/>
    </source>
</evidence>
<dbReference type="GO" id="GO:0004523">
    <property type="term" value="F:RNA-DNA hybrid ribonuclease activity"/>
    <property type="evidence" value="ECO:0007669"/>
    <property type="project" value="InterPro"/>
</dbReference>
<dbReference type="PANTHER" id="PTHR47723:SF19">
    <property type="entry name" value="POLYNUCLEOTIDYL TRANSFERASE, RIBONUCLEASE H-LIKE SUPERFAMILY PROTEIN"/>
    <property type="match status" value="1"/>
</dbReference>
<organism evidence="3 4">
    <name type="scientific">Dendrobium catenatum</name>
    <dbReference type="NCBI Taxonomy" id="906689"/>
    <lineage>
        <taxon>Eukaryota</taxon>
        <taxon>Viridiplantae</taxon>
        <taxon>Streptophyta</taxon>
        <taxon>Embryophyta</taxon>
        <taxon>Tracheophyta</taxon>
        <taxon>Spermatophyta</taxon>
        <taxon>Magnoliopsida</taxon>
        <taxon>Liliopsida</taxon>
        <taxon>Asparagales</taxon>
        <taxon>Orchidaceae</taxon>
        <taxon>Epidendroideae</taxon>
        <taxon>Malaxideae</taxon>
        <taxon>Dendrobiinae</taxon>
        <taxon>Dendrobium</taxon>
    </lineage>
</organism>
<gene>
    <name evidence="3" type="ORF">MA16_Dca025959</name>
</gene>
<protein>
    <recommendedName>
        <fullName evidence="5">RNase H type-1 domain-containing protein</fullName>
    </recommendedName>
</protein>
<dbReference type="Pfam" id="PF13456">
    <property type="entry name" value="RVT_3"/>
    <property type="match status" value="1"/>
</dbReference>
<sequence length="358" mass="40958">MKDVPELARLNRGKSVTALAYEAKIGEGNYNIGWLRLLRLHPRERFFWWRMMRDAIPTNEWLARRNLADTDQCPWGCGMEENRAHCTIHCMKLKQVTACLAEWGFYMPEPNSFEDMICSLKGLARDNPSLGRIFCYTVYQTWRARNALKHGRSFGTPKVIAATVLSQIPKSFCMPQMEQWCINQPIGLPTNHLWCTPPPNWLKVNFDAALTSSNRAGLGLVVRDDMGRLVVASGRFIEHWDPIQAELKAALAFAELIDDWMYDREGLIVEGDSSEAVKWLQEIYQPASGLHRMVDGPDLSFLSKFRQVIFQHIPRLSNRPADFCAKHALLGDFIWLDVTSSLIPLTFVELVTEESDRA</sequence>
<dbReference type="AlphaFoldDB" id="A0A2I0W4U0"/>
<keyword evidence="4" id="KW-1185">Reference proteome</keyword>
<feature type="domain" description="RNase H type-1" evidence="1">
    <location>
        <begin position="205"/>
        <end position="328"/>
    </location>
</feature>
<dbReference type="GO" id="GO:0003676">
    <property type="term" value="F:nucleic acid binding"/>
    <property type="evidence" value="ECO:0007669"/>
    <property type="project" value="InterPro"/>
</dbReference>
<name>A0A2I0W4U0_9ASPA</name>
<dbReference type="PANTHER" id="PTHR47723">
    <property type="entry name" value="OS05G0353850 PROTEIN"/>
    <property type="match status" value="1"/>
</dbReference>
<dbReference type="CDD" id="cd06222">
    <property type="entry name" value="RNase_H_like"/>
    <property type="match status" value="1"/>
</dbReference>
<evidence type="ECO:0008006" key="5">
    <source>
        <dbReference type="Google" id="ProtNLM"/>
    </source>
</evidence>
<feature type="domain" description="Reverse transcriptase zinc-binding" evidence="2">
    <location>
        <begin position="39"/>
        <end position="95"/>
    </location>
</feature>
<dbReference type="InterPro" id="IPR026960">
    <property type="entry name" value="RVT-Znf"/>
</dbReference>
<dbReference type="InterPro" id="IPR044730">
    <property type="entry name" value="RNase_H-like_dom_plant"/>
</dbReference>
<accession>A0A2I0W4U0</accession>
<dbReference type="SUPFAM" id="SSF53098">
    <property type="entry name" value="Ribonuclease H-like"/>
    <property type="match status" value="1"/>
</dbReference>
<dbReference type="Proteomes" id="UP000233837">
    <property type="component" value="Unassembled WGS sequence"/>
</dbReference>
<dbReference type="InterPro" id="IPR053151">
    <property type="entry name" value="RNase_H-like"/>
</dbReference>
<dbReference type="Gene3D" id="3.30.420.10">
    <property type="entry name" value="Ribonuclease H-like superfamily/Ribonuclease H"/>
    <property type="match status" value="1"/>
</dbReference>
<proteinExistence type="predicted"/>
<dbReference type="Pfam" id="PF13966">
    <property type="entry name" value="zf-RVT"/>
    <property type="match status" value="1"/>
</dbReference>
<dbReference type="InterPro" id="IPR002156">
    <property type="entry name" value="RNaseH_domain"/>
</dbReference>
<reference evidence="3 4" key="1">
    <citation type="journal article" date="2016" name="Sci. Rep.">
        <title>The Dendrobium catenatum Lindl. genome sequence provides insights into polysaccharide synthase, floral development and adaptive evolution.</title>
        <authorList>
            <person name="Zhang G.Q."/>
            <person name="Xu Q."/>
            <person name="Bian C."/>
            <person name="Tsai W.C."/>
            <person name="Yeh C.M."/>
            <person name="Liu K.W."/>
            <person name="Yoshida K."/>
            <person name="Zhang L.S."/>
            <person name="Chang S.B."/>
            <person name="Chen F."/>
            <person name="Shi Y."/>
            <person name="Su Y.Y."/>
            <person name="Zhang Y.Q."/>
            <person name="Chen L.J."/>
            <person name="Yin Y."/>
            <person name="Lin M."/>
            <person name="Huang H."/>
            <person name="Deng H."/>
            <person name="Wang Z.W."/>
            <person name="Zhu S.L."/>
            <person name="Zhao X."/>
            <person name="Deng C."/>
            <person name="Niu S.C."/>
            <person name="Huang J."/>
            <person name="Wang M."/>
            <person name="Liu G.H."/>
            <person name="Yang H.J."/>
            <person name="Xiao X.J."/>
            <person name="Hsiao Y.Y."/>
            <person name="Wu W.L."/>
            <person name="Chen Y.Y."/>
            <person name="Mitsuda N."/>
            <person name="Ohme-Takagi M."/>
            <person name="Luo Y.B."/>
            <person name="Van de Peer Y."/>
            <person name="Liu Z.J."/>
        </authorList>
    </citation>
    <scope>NUCLEOTIDE SEQUENCE [LARGE SCALE GENOMIC DNA]</scope>
    <source>
        <tissue evidence="3">The whole plant</tissue>
    </source>
</reference>
<dbReference type="EMBL" id="KZ502922">
    <property type="protein sequence ID" value="PKU70679.1"/>
    <property type="molecule type" value="Genomic_DNA"/>
</dbReference>
<dbReference type="InterPro" id="IPR012337">
    <property type="entry name" value="RNaseH-like_sf"/>
</dbReference>
<reference evidence="3 4" key="2">
    <citation type="journal article" date="2017" name="Nature">
        <title>The Apostasia genome and the evolution of orchids.</title>
        <authorList>
            <person name="Zhang G.Q."/>
            <person name="Liu K.W."/>
            <person name="Li Z."/>
            <person name="Lohaus R."/>
            <person name="Hsiao Y.Y."/>
            <person name="Niu S.C."/>
            <person name="Wang J.Y."/>
            <person name="Lin Y.C."/>
            <person name="Xu Q."/>
            <person name="Chen L.J."/>
            <person name="Yoshida K."/>
            <person name="Fujiwara S."/>
            <person name="Wang Z.W."/>
            <person name="Zhang Y.Q."/>
            <person name="Mitsuda N."/>
            <person name="Wang M."/>
            <person name="Liu G.H."/>
            <person name="Pecoraro L."/>
            <person name="Huang H.X."/>
            <person name="Xiao X.J."/>
            <person name="Lin M."/>
            <person name="Wu X.Y."/>
            <person name="Wu W.L."/>
            <person name="Chen Y.Y."/>
            <person name="Chang S.B."/>
            <person name="Sakamoto S."/>
            <person name="Ohme-Takagi M."/>
            <person name="Yagi M."/>
            <person name="Zeng S.J."/>
            <person name="Shen C.Y."/>
            <person name="Yeh C.M."/>
            <person name="Luo Y.B."/>
            <person name="Tsai W.C."/>
            <person name="Van de Peer Y."/>
            <person name="Liu Z.J."/>
        </authorList>
    </citation>
    <scope>NUCLEOTIDE SEQUENCE [LARGE SCALE GENOMIC DNA]</scope>
    <source>
        <tissue evidence="3">The whole plant</tissue>
    </source>
</reference>
<dbReference type="InterPro" id="IPR036397">
    <property type="entry name" value="RNaseH_sf"/>
</dbReference>
<evidence type="ECO:0000259" key="1">
    <source>
        <dbReference type="Pfam" id="PF13456"/>
    </source>
</evidence>
<evidence type="ECO:0000259" key="2">
    <source>
        <dbReference type="Pfam" id="PF13966"/>
    </source>
</evidence>
<evidence type="ECO:0000313" key="3">
    <source>
        <dbReference type="EMBL" id="PKU70679.1"/>
    </source>
</evidence>